<dbReference type="Pfam" id="PF09423">
    <property type="entry name" value="PhoD"/>
    <property type="match status" value="1"/>
</dbReference>
<reference evidence="4" key="1">
    <citation type="submission" date="2016-10" db="EMBL/GenBank/DDBJ databases">
        <authorList>
            <person name="Varghese N."/>
            <person name="Submissions S."/>
        </authorList>
    </citation>
    <scope>NUCLEOTIDE SEQUENCE [LARGE SCALE GENOMIC DNA]</scope>
    <source>
        <strain evidence="4">DSM 22127</strain>
    </source>
</reference>
<dbReference type="InterPro" id="IPR052900">
    <property type="entry name" value="Phospholipid_Metab_Enz"/>
</dbReference>
<evidence type="ECO:0000259" key="2">
    <source>
        <dbReference type="Pfam" id="PF16655"/>
    </source>
</evidence>
<feature type="domain" description="PhoD-like phosphatase metallophosphatase" evidence="1">
    <location>
        <begin position="117"/>
        <end position="484"/>
    </location>
</feature>
<evidence type="ECO:0000259" key="1">
    <source>
        <dbReference type="Pfam" id="PF09423"/>
    </source>
</evidence>
<dbReference type="AlphaFoldDB" id="A0A1H1N4V7"/>
<dbReference type="Pfam" id="PF16655">
    <property type="entry name" value="PhoD_N"/>
    <property type="match status" value="1"/>
</dbReference>
<dbReference type="Gene3D" id="3.60.21.70">
    <property type="entry name" value="PhoD-like phosphatase"/>
    <property type="match status" value="1"/>
</dbReference>
<evidence type="ECO:0000313" key="4">
    <source>
        <dbReference type="Proteomes" id="UP000198859"/>
    </source>
</evidence>
<keyword evidence="4" id="KW-1185">Reference proteome</keyword>
<dbReference type="STRING" id="642780.SAMN04488570_0770"/>
<dbReference type="InterPro" id="IPR038607">
    <property type="entry name" value="PhoD-like_sf"/>
</dbReference>
<dbReference type="PANTHER" id="PTHR43606">
    <property type="entry name" value="PHOSPHATASE, PUTATIVE (AFU_ORTHOLOGUE AFUA_6G08710)-RELATED"/>
    <property type="match status" value="1"/>
</dbReference>
<dbReference type="InterPro" id="IPR018946">
    <property type="entry name" value="PhoD-like_MPP"/>
</dbReference>
<sequence length="521" mass="57093">MASSPFAHGVASGDPRPTSVVLWTRVTPTLRSTPGSGVGPDVTVRWQVATGPGFTRVVRSGRVRTGAARDHTVKVDATGLAPGRTYWYRFLWDGRTSRTGRTRTAPATASAPARVRLGVVSCANLQAGWFSAYRHLADRDDLDAVLHLGDYVYEYGPGEYGYGRSDRDVRVHEPAHETRTLADYRQRHAQYKRDTDLQRLHARVPFVVTWDDHESANDAWRGGAENHSAGEGSWAARRAASHQAYDEWMPVRMSGTAASGDGDGLYRRLRFGTLVELTLLDLRSYRDQQLAAPVDPAQADPDRTLTGRAQMDFLKASLTTTAVQWKLVGNPVMIAPVTFAGVPREAVRPVDDTVGLLPPEGVPYNVDQWDGYTDDRREVFEHLRDHGVTDTVFVTGDIHSAWACDLPADKATYAATRSSVGVELVGTSVTSNNLKDITGSPPRTTSIAVEEALKANNPHVQHIDFDDHGYSVLDLTPKRAQMDWYVIGDRADRGAAATWSVSYATTAGSQVLHRVPGPVAR</sequence>
<dbReference type="EMBL" id="LT629757">
    <property type="protein sequence ID" value="SDR94026.1"/>
    <property type="molecule type" value="Genomic_DNA"/>
</dbReference>
<dbReference type="CDD" id="cd07389">
    <property type="entry name" value="MPP_PhoD"/>
    <property type="match status" value="1"/>
</dbReference>
<proteinExistence type="predicted"/>
<dbReference type="Gene3D" id="2.60.40.380">
    <property type="entry name" value="Purple acid phosphatase-like, N-terminal"/>
    <property type="match status" value="1"/>
</dbReference>
<protein>
    <submittedName>
        <fullName evidence="3">Alkaline phosphatase D</fullName>
    </submittedName>
</protein>
<dbReference type="Proteomes" id="UP000198859">
    <property type="component" value="Chromosome I"/>
</dbReference>
<dbReference type="InterPro" id="IPR032093">
    <property type="entry name" value="PhoD_N"/>
</dbReference>
<evidence type="ECO:0000313" key="3">
    <source>
        <dbReference type="EMBL" id="SDR94026.1"/>
    </source>
</evidence>
<name>A0A1H1N4V7_9ACTN</name>
<feature type="domain" description="Phospholipase D N-terminal" evidence="2">
    <location>
        <begin position="8"/>
        <end position="104"/>
    </location>
</feature>
<dbReference type="PANTHER" id="PTHR43606:SF2">
    <property type="entry name" value="ALKALINE PHOSPHATASE FAMILY PROTEIN (AFU_ORTHOLOGUE AFUA_5G03860)"/>
    <property type="match status" value="1"/>
</dbReference>
<organism evidence="3 4">
    <name type="scientific">Nocardioides scoriae</name>
    <dbReference type="NCBI Taxonomy" id="642780"/>
    <lineage>
        <taxon>Bacteria</taxon>
        <taxon>Bacillati</taxon>
        <taxon>Actinomycetota</taxon>
        <taxon>Actinomycetes</taxon>
        <taxon>Propionibacteriales</taxon>
        <taxon>Nocardioidaceae</taxon>
        <taxon>Nocardioides</taxon>
    </lineage>
</organism>
<dbReference type="InterPro" id="IPR029052">
    <property type="entry name" value="Metallo-depent_PP-like"/>
</dbReference>
<dbReference type="OrthoDB" id="327733at2"/>
<dbReference type="SUPFAM" id="SSF56300">
    <property type="entry name" value="Metallo-dependent phosphatases"/>
    <property type="match status" value="1"/>
</dbReference>
<gene>
    <name evidence="3" type="ORF">SAMN04488570_0770</name>
</gene>
<accession>A0A1H1N4V7</accession>
<dbReference type="RefSeq" id="WP_091726288.1">
    <property type="nucleotide sequence ID" value="NZ_LT629757.1"/>
</dbReference>